<evidence type="ECO:0000313" key="2">
    <source>
        <dbReference type="EMBL" id="KAK4342364.1"/>
    </source>
</evidence>
<reference evidence="2" key="1">
    <citation type="submission" date="2023-12" db="EMBL/GenBank/DDBJ databases">
        <title>Genome assembly of Anisodus tanguticus.</title>
        <authorList>
            <person name="Wang Y.-J."/>
        </authorList>
    </citation>
    <scope>NUCLEOTIDE SEQUENCE</scope>
    <source>
        <strain evidence="2">KB-2021</strain>
        <tissue evidence="2">Leaf</tissue>
    </source>
</reference>
<evidence type="ECO:0000313" key="3">
    <source>
        <dbReference type="Proteomes" id="UP001291623"/>
    </source>
</evidence>
<evidence type="ECO:0000259" key="1">
    <source>
        <dbReference type="Pfam" id="PF05695"/>
    </source>
</evidence>
<dbReference type="InterPro" id="IPR056777">
    <property type="entry name" value="Ycf2_N"/>
</dbReference>
<feature type="domain" description="Ycf2 N-terminal" evidence="1">
    <location>
        <begin position="3"/>
        <end position="38"/>
    </location>
</feature>
<dbReference type="AlphaFoldDB" id="A0AAE1R083"/>
<organism evidence="2 3">
    <name type="scientific">Anisodus tanguticus</name>
    <dbReference type="NCBI Taxonomy" id="243964"/>
    <lineage>
        <taxon>Eukaryota</taxon>
        <taxon>Viridiplantae</taxon>
        <taxon>Streptophyta</taxon>
        <taxon>Embryophyta</taxon>
        <taxon>Tracheophyta</taxon>
        <taxon>Spermatophyta</taxon>
        <taxon>Magnoliopsida</taxon>
        <taxon>eudicotyledons</taxon>
        <taxon>Gunneridae</taxon>
        <taxon>Pentapetalae</taxon>
        <taxon>asterids</taxon>
        <taxon>lamiids</taxon>
        <taxon>Solanales</taxon>
        <taxon>Solanaceae</taxon>
        <taxon>Solanoideae</taxon>
        <taxon>Hyoscyameae</taxon>
        <taxon>Anisodus</taxon>
    </lineage>
</organism>
<comment type="caution">
    <text evidence="2">The sequence shown here is derived from an EMBL/GenBank/DDBJ whole genome shotgun (WGS) entry which is preliminary data.</text>
</comment>
<accession>A0AAE1R083</accession>
<protein>
    <recommendedName>
        <fullName evidence="1">Ycf2 N-terminal domain-containing protein</fullName>
    </recommendedName>
</protein>
<dbReference type="Proteomes" id="UP001291623">
    <property type="component" value="Unassembled WGS sequence"/>
</dbReference>
<gene>
    <name evidence="2" type="ORF">RND71_038180</name>
</gene>
<dbReference type="Pfam" id="PF05695">
    <property type="entry name" value="Ycf2"/>
    <property type="match status" value="1"/>
</dbReference>
<proteinExistence type="predicted"/>
<dbReference type="EMBL" id="JAVYJV010000021">
    <property type="protein sequence ID" value="KAK4342364.1"/>
    <property type="molecule type" value="Genomic_DNA"/>
</dbReference>
<keyword evidence="3" id="KW-1185">Reference proteome</keyword>
<sequence length="268" mass="30346">MFGPAYGVKSIRSKMKDWNINLIEIIDLIPNPYEGLQEDKKNKRLYQELCTIEYEVTWIGQGLLQLMRPRSRSLRTNDLQISRFSSNLQTFKPSNFQTFITMAKNARSYSRKSSPVTSLLPVTEEVTDDIWVRKTSTTVTTTLVEDTSAKIREESAATEATELILPPKEAVTTPTPAPPIIESSIIEDDEKAMDEEHLAKKTRTSTLAPPPPSQLTQTFGQEDFDRLFEEAGTSVVRAERAHIDGFSYLVISQKMTKSYRAPRNHAKS</sequence>
<name>A0AAE1R083_9SOLA</name>